<dbReference type="EMBL" id="DRXE01000267">
    <property type="protein sequence ID" value="HHM68527.1"/>
    <property type="molecule type" value="Genomic_DNA"/>
</dbReference>
<organism evidence="2">
    <name type="scientific">Thermus caliditerrae</name>
    <dbReference type="NCBI Taxonomy" id="1330700"/>
    <lineage>
        <taxon>Bacteria</taxon>
        <taxon>Thermotogati</taxon>
        <taxon>Deinococcota</taxon>
        <taxon>Deinococci</taxon>
        <taxon>Thermales</taxon>
        <taxon>Thermaceae</taxon>
        <taxon>Thermus</taxon>
    </lineage>
</organism>
<feature type="region of interest" description="Disordered" evidence="1">
    <location>
        <begin position="51"/>
        <end position="81"/>
    </location>
</feature>
<sequence>MNGKENSLRSLEARLRSLAADMGVDLEAWRGEGMVVLSPAAEPDFHFPPSPFWRRGGASFSPPSSRGRWAGGEGRSGPPCP</sequence>
<dbReference type="AlphaFoldDB" id="A0A7C5VGG9"/>
<evidence type="ECO:0000256" key="1">
    <source>
        <dbReference type="SAM" id="MobiDB-lite"/>
    </source>
</evidence>
<reference evidence="2" key="1">
    <citation type="journal article" date="2020" name="mSystems">
        <title>Genome- and Community-Level Interaction Insights into Carbon Utilization and Element Cycling Functions of Hydrothermarchaeota in Hydrothermal Sediment.</title>
        <authorList>
            <person name="Zhou Z."/>
            <person name="Liu Y."/>
            <person name="Xu W."/>
            <person name="Pan J."/>
            <person name="Luo Z.H."/>
            <person name="Li M."/>
        </authorList>
    </citation>
    <scope>NUCLEOTIDE SEQUENCE [LARGE SCALE GENOMIC DNA]</scope>
    <source>
        <strain evidence="2">SpSt-1071</strain>
    </source>
</reference>
<name>A0A7C5VGG9_9DEIN</name>
<proteinExistence type="predicted"/>
<evidence type="ECO:0000313" key="2">
    <source>
        <dbReference type="EMBL" id="HHM68527.1"/>
    </source>
</evidence>
<protein>
    <submittedName>
        <fullName evidence="2">Uncharacterized protein</fullName>
    </submittedName>
</protein>
<comment type="caution">
    <text evidence="2">The sequence shown here is derived from an EMBL/GenBank/DDBJ whole genome shotgun (WGS) entry which is preliminary data.</text>
</comment>
<accession>A0A7C5VGG9</accession>
<gene>
    <name evidence="2" type="ORF">ENM28_07490</name>
</gene>